<dbReference type="RefSeq" id="WP_253857130.1">
    <property type="nucleotide sequence ID" value="NZ_BAAALM010000005.1"/>
</dbReference>
<keyword evidence="2" id="KW-1185">Reference proteome</keyword>
<comment type="caution">
    <text evidence="1">The sequence shown here is derived from an EMBL/GenBank/DDBJ whole genome shotgun (WGS) entry which is preliminary data.</text>
</comment>
<proteinExistence type="predicted"/>
<evidence type="ECO:0008006" key="3">
    <source>
        <dbReference type="Google" id="ProtNLM"/>
    </source>
</evidence>
<gene>
    <name evidence="1" type="ORF">GCM10009675_16620</name>
</gene>
<dbReference type="InterPro" id="IPR036869">
    <property type="entry name" value="J_dom_sf"/>
</dbReference>
<dbReference type="EMBL" id="BAAALM010000005">
    <property type="protein sequence ID" value="GAA1200871.1"/>
    <property type="molecule type" value="Genomic_DNA"/>
</dbReference>
<reference evidence="1 2" key="1">
    <citation type="journal article" date="2019" name="Int. J. Syst. Evol. Microbiol.">
        <title>The Global Catalogue of Microorganisms (GCM) 10K type strain sequencing project: providing services to taxonomists for standard genome sequencing and annotation.</title>
        <authorList>
            <consortium name="The Broad Institute Genomics Platform"/>
            <consortium name="The Broad Institute Genome Sequencing Center for Infectious Disease"/>
            <person name="Wu L."/>
            <person name="Ma J."/>
        </authorList>
    </citation>
    <scope>NUCLEOTIDE SEQUENCE [LARGE SCALE GENOMIC DNA]</scope>
    <source>
        <strain evidence="1 2">JCM 13022</strain>
    </source>
</reference>
<protein>
    <recommendedName>
        <fullName evidence="3">J domain-containing protein</fullName>
    </recommendedName>
</protein>
<dbReference type="SUPFAM" id="SSF46565">
    <property type="entry name" value="Chaperone J-domain"/>
    <property type="match status" value="1"/>
</dbReference>
<evidence type="ECO:0000313" key="2">
    <source>
        <dbReference type="Proteomes" id="UP001500467"/>
    </source>
</evidence>
<sequence length="82" mass="9728">MDSDRRAEWSPAERAAYRQFVRDHHPDAGGDPEVFAAGLRRFRQRPRPEAEPVVFVARRRGLPRLWAALSARRRRKRKPRVR</sequence>
<accession>A0ABN1V9R9</accession>
<evidence type="ECO:0000313" key="1">
    <source>
        <dbReference type="EMBL" id="GAA1200871.1"/>
    </source>
</evidence>
<organism evidence="1 2">
    <name type="scientific">Prauserella alba</name>
    <dbReference type="NCBI Taxonomy" id="176898"/>
    <lineage>
        <taxon>Bacteria</taxon>
        <taxon>Bacillati</taxon>
        <taxon>Actinomycetota</taxon>
        <taxon>Actinomycetes</taxon>
        <taxon>Pseudonocardiales</taxon>
        <taxon>Pseudonocardiaceae</taxon>
        <taxon>Prauserella</taxon>
    </lineage>
</organism>
<name>A0ABN1V9R9_9PSEU</name>
<dbReference type="Proteomes" id="UP001500467">
    <property type="component" value="Unassembled WGS sequence"/>
</dbReference>